<name>A0ACC2SAR3_9FUNG</name>
<dbReference type="EMBL" id="QTSX02005692">
    <property type="protein sequence ID" value="KAJ9059211.1"/>
    <property type="molecule type" value="Genomic_DNA"/>
</dbReference>
<evidence type="ECO:0000313" key="2">
    <source>
        <dbReference type="Proteomes" id="UP001165960"/>
    </source>
</evidence>
<reference evidence="1" key="1">
    <citation type="submission" date="2022-04" db="EMBL/GenBank/DDBJ databases">
        <title>Genome of the entomopathogenic fungus Entomophthora muscae.</title>
        <authorList>
            <person name="Elya C."/>
            <person name="Lovett B.R."/>
            <person name="Lee E."/>
            <person name="Macias A.M."/>
            <person name="Hajek A.E."/>
            <person name="De Bivort B.L."/>
            <person name="Kasson M.T."/>
            <person name="De Fine Licht H.H."/>
            <person name="Stajich J.E."/>
        </authorList>
    </citation>
    <scope>NUCLEOTIDE SEQUENCE</scope>
    <source>
        <strain evidence="1">Berkeley</strain>
    </source>
</reference>
<comment type="caution">
    <text evidence="1">The sequence shown here is derived from an EMBL/GenBank/DDBJ whole genome shotgun (WGS) entry which is preliminary data.</text>
</comment>
<gene>
    <name evidence="1" type="ORF">DSO57_1004838</name>
</gene>
<accession>A0ACC2SAR3</accession>
<keyword evidence="2" id="KW-1185">Reference proteome</keyword>
<organism evidence="1 2">
    <name type="scientific">Entomophthora muscae</name>
    <dbReference type="NCBI Taxonomy" id="34485"/>
    <lineage>
        <taxon>Eukaryota</taxon>
        <taxon>Fungi</taxon>
        <taxon>Fungi incertae sedis</taxon>
        <taxon>Zoopagomycota</taxon>
        <taxon>Entomophthoromycotina</taxon>
        <taxon>Entomophthoromycetes</taxon>
        <taxon>Entomophthorales</taxon>
        <taxon>Entomophthoraceae</taxon>
        <taxon>Entomophthora</taxon>
    </lineage>
</organism>
<protein>
    <submittedName>
        <fullName evidence="1">Uncharacterized protein</fullName>
    </submittedName>
</protein>
<evidence type="ECO:0000313" key="1">
    <source>
        <dbReference type="EMBL" id="KAJ9059211.1"/>
    </source>
</evidence>
<dbReference type="Proteomes" id="UP001165960">
    <property type="component" value="Unassembled WGS sequence"/>
</dbReference>
<proteinExistence type="predicted"/>
<sequence length="104" mass="11082">MQGYAGSSKSEDSVYGHTQTTGPSPITTQECVLSPTSPSMALFAHHTQAAANPNHVSTLTPRIGQLSQRVTVRNIPDNTLAQDNILVTIGLNKQNKKIAAVPPY</sequence>